<protein>
    <submittedName>
        <fullName evidence="1">Uncharacterized protein</fullName>
    </submittedName>
</protein>
<comment type="caution">
    <text evidence="1">The sequence shown here is derived from an EMBL/GenBank/DDBJ whole genome shotgun (WGS) entry which is preliminary data.</text>
</comment>
<sequence>MRKALDQQRARRRAFGRLFAPVVTFVAAPPDKLARDPARIGLQRHLARIAIAQARQMRAHVQQQGHARMQHVGHGRIHPFHRWPGARGDVGGAVRKLCAHRPRRAEGCKRVADLRSRQGCVMRHALAPVQRPTQRLHQFTRQTKGHVKTAHPGRKLPKALRKTLEIIEPFKPQHAYLALGNVQLAARQHDGLAARRAAGEVAADERRVRGQGLHQPNPSAVTPTAISTAPAMRAARSPSLSKWPPISAANSIDTSRAGATCDIGACCIA</sequence>
<proteinExistence type="predicted"/>
<organism evidence="1">
    <name type="scientific">bioreactor metagenome</name>
    <dbReference type="NCBI Taxonomy" id="1076179"/>
    <lineage>
        <taxon>unclassified sequences</taxon>
        <taxon>metagenomes</taxon>
        <taxon>ecological metagenomes</taxon>
    </lineage>
</organism>
<accession>A0A645AB06</accession>
<gene>
    <name evidence="1" type="ORF">SDC9_96612</name>
</gene>
<evidence type="ECO:0000313" key="1">
    <source>
        <dbReference type="EMBL" id="MPM49878.1"/>
    </source>
</evidence>
<dbReference type="AlphaFoldDB" id="A0A645AB06"/>
<name>A0A645AB06_9ZZZZ</name>
<reference evidence="1" key="1">
    <citation type="submission" date="2019-08" db="EMBL/GenBank/DDBJ databases">
        <authorList>
            <person name="Kucharzyk K."/>
            <person name="Murdoch R.W."/>
            <person name="Higgins S."/>
            <person name="Loffler F."/>
        </authorList>
    </citation>
    <scope>NUCLEOTIDE SEQUENCE</scope>
</reference>
<dbReference type="EMBL" id="VSSQ01012710">
    <property type="protein sequence ID" value="MPM49878.1"/>
    <property type="molecule type" value="Genomic_DNA"/>
</dbReference>